<dbReference type="STRING" id="1122207.MUS1_05750"/>
<evidence type="ECO:0000313" key="2">
    <source>
        <dbReference type="Proteomes" id="UP000054058"/>
    </source>
</evidence>
<dbReference type="NCBIfam" id="TIGR04098">
    <property type="entry name" value="LnmK_bifunc"/>
    <property type="match status" value="1"/>
</dbReference>
<sequence length="313" mass="35319">MVGKSEVDVIVTEDFVIGMPQLALGGLSENWLLKECGNQHWIALAKCLGLPTPDFINQQGQKMYAAFLVVKITQGAFEKVYENSTLTINTQLQRVSSSRSYSHHEIHVEGECCGQVELLSSFVNRTEQGNNQSVARGEVFSGEWSACEASTLMMKAHKAGRMAHAEDAANSHDSLANIKANDKEPLYSYKPCPYSDFNGADFLYFAQFQSVMDRAERHFQMKLTEQKDSRLWRTLERTICYYGNINLDDALLVSLQTQDIDKTTDEIRHHGRMYRLSDHKPIANIATQKAYMEHPLSSFQANHGDAIKKGENQ</sequence>
<dbReference type="eggNOG" id="COG0110">
    <property type="taxonomic scope" value="Bacteria"/>
</dbReference>
<dbReference type="EMBL" id="JAMB01000014">
    <property type="protein sequence ID" value="ETX09837.1"/>
    <property type="molecule type" value="Genomic_DNA"/>
</dbReference>
<organism evidence="1 2">
    <name type="scientific">Marinomonas ushuaiensis DSM 15871</name>
    <dbReference type="NCBI Taxonomy" id="1122207"/>
    <lineage>
        <taxon>Bacteria</taxon>
        <taxon>Pseudomonadati</taxon>
        <taxon>Pseudomonadota</taxon>
        <taxon>Gammaproteobacteria</taxon>
        <taxon>Oceanospirillales</taxon>
        <taxon>Oceanospirillaceae</taxon>
        <taxon>Marinomonas</taxon>
    </lineage>
</organism>
<protein>
    <submittedName>
        <fullName evidence="1">Uncharacterized protein</fullName>
    </submittedName>
</protein>
<gene>
    <name evidence="1" type="ORF">MUS1_05750</name>
</gene>
<dbReference type="Gene3D" id="3.10.129.10">
    <property type="entry name" value="Hotdog Thioesterase"/>
    <property type="match status" value="1"/>
</dbReference>
<evidence type="ECO:0000313" key="1">
    <source>
        <dbReference type="EMBL" id="ETX09837.1"/>
    </source>
</evidence>
<name>X7E1J6_9GAMM</name>
<reference evidence="1 2" key="1">
    <citation type="submission" date="2014-01" db="EMBL/GenBank/DDBJ databases">
        <title>Marinomonas ushuaiensis DSM 15871 Genome Sequencing.</title>
        <authorList>
            <person name="Lai Q."/>
            <person name="Shao Z.S."/>
        </authorList>
    </citation>
    <scope>NUCLEOTIDE SEQUENCE [LARGE SCALE GENOMIC DNA]</scope>
    <source>
        <strain evidence="1 2">DSM 15871</strain>
    </source>
</reference>
<dbReference type="Proteomes" id="UP000054058">
    <property type="component" value="Unassembled WGS sequence"/>
</dbReference>
<comment type="caution">
    <text evidence="1">The sequence shown here is derived from an EMBL/GenBank/DDBJ whole genome shotgun (WGS) entry which is preliminary data.</text>
</comment>
<dbReference type="AlphaFoldDB" id="X7E1J6"/>
<dbReference type="NCBIfam" id="TIGR04099">
    <property type="entry name" value="biosn_Pnap_2097"/>
    <property type="match status" value="1"/>
</dbReference>
<keyword evidence="2" id="KW-1185">Reference proteome</keyword>
<dbReference type="RefSeq" id="WP_036163416.1">
    <property type="nucleotide sequence ID" value="NZ_JAMB01000014.1"/>
</dbReference>
<dbReference type="OrthoDB" id="6847108at2"/>
<proteinExistence type="predicted"/>
<dbReference type="PATRIC" id="fig|1122207.3.peg.2769"/>
<accession>X7E1J6</accession>
<dbReference type="InterPro" id="IPR024091">
    <property type="entry name" value="LnmK-like_bifun_acyl/decarbox"/>
</dbReference>